<dbReference type="SUPFAM" id="SSF53850">
    <property type="entry name" value="Periplasmic binding protein-like II"/>
    <property type="match status" value="1"/>
</dbReference>
<dbReference type="Gene3D" id="3.40.190.10">
    <property type="entry name" value="Periplasmic binding protein-like II"/>
    <property type="match status" value="2"/>
</dbReference>
<dbReference type="Pfam" id="PF00126">
    <property type="entry name" value="HTH_1"/>
    <property type="match status" value="2"/>
</dbReference>
<feature type="domain" description="HTH lysR-type" evidence="5">
    <location>
        <begin position="1"/>
        <end position="61"/>
    </location>
</feature>
<dbReference type="InterPro" id="IPR005119">
    <property type="entry name" value="LysR_subst-bd"/>
</dbReference>
<gene>
    <name evidence="6" type="ORF">RPE78_17270</name>
</gene>
<sequence length="391" mass="43090">MLGSNLRHLRVFHAVAETGSVTRAAELCLVSQPAVTQAIAKLEAEAELPLFRRTSQGFFLTEAGALLARRGKRALDMLDGALNEIAPRLPLTATRAQLLALIATSEAQNFSLAARQLGIAQPTVHRAVTQLEREAGKALFQRSAFGIVPTRACAMLARIARLSFAELDQAVSELGDLVGREVGEITIGAMPLARSHPMPKVLARFREKRPNLRIRIIEGTYDELLGQLRRGDLDFLIGALRSPAPIEDVVQERVFDDDLVLLAGHHHPLLYRPLSLEVLRQQHWLVTRTGTPTRTQFDAMFHAAGLALPDSIIETGSVILMREMMEISDVLSCVSHLQARADIDRKLVAVLPFAVPHSTRAIGLTYRRDWMPTPAQSLIMEEIRQASAEAL</sequence>
<dbReference type="Gene3D" id="1.10.10.10">
    <property type="entry name" value="Winged helix-like DNA-binding domain superfamily/Winged helix DNA-binding domain"/>
    <property type="match status" value="2"/>
</dbReference>
<feature type="domain" description="HTH lysR-type" evidence="5">
    <location>
        <begin position="97"/>
        <end position="150"/>
    </location>
</feature>
<keyword evidence="7" id="KW-1185">Reference proteome</keyword>
<dbReference type="PANTHER" id="PTHR30126">
    <property type="entry name" value="HTH-TYPE TRANSCRIPTIONAL REGULATOR"/>
    <property type="match status" value="1"/>
</dbReference>
<dbReference type="SUPFAM" id="SSF46785">
    <property type="entry name" value="Winged helix' DNA-binding domain"/>
    <property type="match status" value="2"/>
</dbReference>
<dbReference type="InterPro" id="IPR036388">
    <property type="entry name" value="WH-like_DNA-bd_sf"/>
</dbReference>
<evidence type="ECO:0000256" key="4">
    <source>
        <dbReference type="ARBA" id="ARBA00023163"/>
    </source>
</evidence>
<dbReference type="InterPro" id="IPR036390">
    <property type="entry name" value="WH_DNA-bd_sf"/>
</dbReference>
<keyword evidence="2" id="KW-0805">Transcription regulation</keyword>
<reference evidence="6 7" key="1">
    <citation type="submission" date="2023-09" db="EMBL/GenBank/DDBJ databases">
        <title>Thioclava shenzhenensis sp. nov., a multidrug resistant bacteria-antagonizing species isolated from coastal seawater.</title>
        <authorList>
            <person name="Long M."/>
        </authorList>
    </citation>
    <scope>NUCLEOTIDE SEQUENCE [LARGE SCALE GENOMIC DNA]</scope>
    <source>
        <strain evidence="6 7">FTW29</strain>
        <plasmid evidence="6 7">unnamed2</plasmid>
    </source>
</reference>
<evidence type="ECO:0000313" key="7">
    <source>
        <dbReference type="Proteomes" id="UP001623290"/>
    </source>
</evidence>
<keyword evidence="4" id="KW-0804">Transcription</keyword>
<dbReference type="Pfam" id="PF03466">
    <property type="entry name" value="LysR_substrate"/>
    <property type="match status" value="1"/>
</dbReference>
<dbReference type="PRINTS" id="PR00039">
    <property type="entry name" value="HTHLYSR"/>
</dbReference>
<accession>A0ABZ1E5U4</accession>
<dbReference type="PANTHER" id="PTHR30126:SF98">
    <property type="entry name" value="HTH-TYPE TRANSCRIPTIONAL ACTIVATOR BAUR"/>
    <property type="match status" value="1"/>
</dbReference>
<keyword evidence="3" id="KW-0238">DNA-binding</keyword>
<keyword evidence="6" id="KW-0614">Plasmid</keyword>
<evidence type="ECO:0000256" key="3">
    <source>
        <dbReference type="ARBA" id="ARBA00023125"/>
    </source>
</evidence>
<comment type="similarity">
    <text evidence="1">Belongs to the LysR transcriptional regulatory family.</text>
</comment>
<dbReference type="InterPro" id="IPR000847">
    <property type="entry name" value="LysR_HTH_N"/>
</dbReference>
<dbReference type="PROSITE" id="PS50931">
    <property type="entry name" value="HTH_LYSR"/>
    <property type="match status" value="2"/>
</dbReference>
<evidence type="ECO:0000259" key="5">
    <source>
        <dbReference type="PROSITE" id="PS50931"/>
    </source>
</evidence>
<dbReference type="EMBL" id="CP135445">
    <property type="protein sequence ID" value="WRY35607.1"/>
    <property type="molecule type" value="Genomic_DNA"/>
</dbReference>
<protein>
    <submittedName>
        <fullName evidence="6">LysR family transcriptional regulator</fullName>
    </submittedName>
</protein>
<evidence type="ECO:0000256" key="2">
    <source>
        <dbReference type="ARBA" id="ARBA00023015"/>
    </source>
</evidence>
<name>A0ABZ1E5U4_9RHOB</name>
<evidence type="ECO:0000256" key="1">
    <source>
        <dbReference type="ARBA" id="ARBA00009437"/>
    </source>
</evidence>
<geneLocation type="plasmid" evidence="6 7">
    <name>unnamed2</name>
</geneLocation>
<dbReference type="RefSeq" id="WP_330629335.1">
    <property type="nucleotide sequence ID" value="NZ_CP135445.1"/>
</dbReference>
<organism evidence="6 7">
    <name type="scientific">Thioclava litoralis</name>
    <dbReference type="NCBI Taxonomy" id="3076557"/>
    <lineage>
        <taxon>Bacteria</taxon>
        <taxon>Pseudomonadati</taxon>
        <taxon>Pseudomonadota</taxon>
        <taxon>Alphaproteobacteria</taxon>
        <taxon>Rhodobacterales</taxon>
        <taxon>Paracoccaceae</taxon>
        <taxon>Thioclava</taxon>
    </lineage>
</organism>
<dbReference type="Proteomes" id="UP001623290">
    <property type="component" value="Plasmid unnamed2"/>
</dbReference>
<proteinExistence type="inferred from homology"/>
<evidence type="ECO:0000313" key="6">
    <source>
        <dbReference type="EMBL" id="WRY35607.1"/>
    </source>
</evidence>